<dbReference type="EMBL" id="CAJPIN010038132">
    <property type="protein sequence ID" value="CAG2064929.1"/>
    <property type="molecule type" value="Genomic_DNA"/>
</dbReference>
<proteinExistence type="predicted"/>
<name>A0ABN7PFL5_TIMPD</name>
<sequence>MENSVDRESYSLAAGLALGLVVLGKGSQLCGLGDLAIPDTLHYYMVGGHRRPLTGSQKEKYKSPSYQIREGSQKEKYKSPSYQIREGDSVNIECDQSRCYSGSRNDVF</sequence>
<evidence type="ECO:0000313" key="6">
    <source>
        <dbReference type="Proteomes" id="UP001153148"/>
    </source>
</evidence>
<evidence type="ECO:0000256" key="3">
    <source>
        <dbReference type="ARBA" id="ARBA00023306"/>
    </source>
</evidence>
<organism evidence="5 6">
    <name type="scientific">Timema podura</name>
    <name type="common">Walking stick</name>
    <dbReference type="NCBI Taxonomy" id="61482"/>
    <lineage>
        <taxon>Eukaryota</taxon>
        <taxon>Metazoa</taxon>
        <taxon>Ecdysozoa</taxon>
        <taxon>Arthropoda</taxon>
        <taxon>Hexapoda</taxon>
        <taxon>Insecta</taxon>
        <taxon>Pterygota</taxon>
        <taxon>Neoptera</taxon>
        <taxon>Polyneoptera</taxon>
        <taxon>Phasmatodea</taxon>
        <taxon>Timematodea</taxon>
        <taxon>Timematoidea</taxon>
        <taxon>Timematidae</taxon>
        <taxon>Timema</taxon>
    </lineage>
</organism>
<evidence type="ECO:0000256" key="2">
    <source>
        <dbReference type="ARBA" id="ARBA00022776"/>
    </source>
</evidence>
<dbReference type="InterPro" id="IPR024990">
    <property type="entry name" value="Apc1"/>
</dbReference>
<keyword evidence="3" id="KW-0131">Cell cycle</keyword>
<dbReference type="PANTHER" id="PTHR12827">
    <property type="entry name" value="MEIOTIC CHECKPOINT REGULATOR TSG24 FAMILY MEMBER"/>
    <property type="match status" value="1"/>
</dbReference>
<keyword evidence="1" id="KW-0132">Cell division</keyword>
<protein>
    <submittedName>
        <fullName evidence="5">Uncharacterized protein</fullName>
    </submittedName>
</protein>
<evidence type="ECO:0000313" key="5">
    <source>
        <dbReference type="EMBL" id="CAG2064929.1"/>
    </source>
</evidence>
<evidence type="ECO:0000256" key="1">
    <source>
        <dbReference type="ARBA" id="ARBA00022618"/>
    </source>
</evidence>
<reference evidence="5" key="1">
    <citation type="submission" date="2021-03" db="EMBL/GenBank/DDBJ databases">
        <authorList>
            <person name="Tran Van P."/>
        </authorList>
    </citation>
    <scope>NUCLEOTIDE SEQUENCE</scope>
</reference>
<evidence type="ECO:0000256" key="4">
    <source>
        <dbReference type="SAM" id="MobiDB-lite"/>
    </source>
</evidence>
<gene>
    <name evidence="5" type="ORF">TPAB3V08_LOCUS11873</name>
</gene>
<feature type="region of interest" description="Disordered" evidence="4">
    <location>
        <begin position="49"/>
        <end position="82"/>
    </location>
</feature>
<keyword evidence="2" id="KW-0498">Mitosis</keyword>
<comment type="caution">
    <text evidence="5">The sequence shown here is derived from an EMBL/GenBank/DDBJ whole genome shotgun (WGS) entry which is preliminary data.</text>
</comment>
<accession>A0ABN7PFL5</accession>
<dbReference type="PANTHER" id="PTHR12827:SF3">
    <property type="entry name" value="ANAPHASE-PROMOTING COMPLEX SUBUNIT 1"/>
    <property type="match status" value="1"/>
</dbReference>
<keyword evidence="6" id="KW-1185">Reference proteome</keyword>
<dbReference type="Proteomes" id="UP001153148">
    <property type="component" value="Unassembled WGS sequence"/>
</dbReference>